<evidence type="ECO:0000313" key="2">
    <source>
        <dbReference type="EMBL" id="KAF9667652.1"/>
    </source>
</evidence>
<dbReference type="EMBL" id="JADGMS010000015">
    <property type="protein sequence ID" value="KAF9667652.1"/>
    <property type="molecule type" value="Genomic_DNA"/>
</dbReference>
<name>A0A835JAK9_9ROSI</name>
<protein>
    <submittedName>
        <fullName evidence="2">Uncharacterized protein</fullName>
    </submittedName>
</protein>
<keyword evidence="1" id="KW-0812">Transmembrane</keyword>
<reference evidence="2 3" key="1">
    <citation type="submission" date="2020-10" db="EMBL/GenBank/DDBJ databases">
        <title>Plant Genome Project.</title>
        <authorList>
            <person name="Zhang R.-G."/>
        </authorList>
    </citation>
    <scope>NUCLEOTIDE SEQUENCE [LARGE SCALE GENOMIC DNA]</scope>
    <source>
        <strain evidence="2">FAFU-HL-1</strain>
        <tissue evidence="2">Leaf</tissue>
    </source>
</reference>
<accession>A0A835JAK9</accession>
<comment type="caution">
    <text evidence="2">The sequence shown here is derived from an EMBL/GenBank/DDBJ whole genome shotgun (WGS) entry which is preliminary data.</text>
</comment>
<evidence type="ECO:0000256" key="1">
    <source>
        <dbReference type="SAM" id="Phobius"/>
    </source>
</evidence>
<sequence>MLGKRCSVGTQQPRSKRNVMFIISFHVPPFFIRMWRGSQDAPLCDASSCGSSEGKRMQLEQEFLSGQKAMLSDRERPNEIVDHMDGKRRYARKTAPAVPTITTGSAEVMVSTVDEAIGFASSITLVVKQSSLPVLLLALQLAKQHLCQASKDNLVLGNSKSSGFIRRCKERQERDGWVSAGGLCDEKLTAEKCHGVSSQTRLLLSLARVYRVVLVAPIVRWVWAVLASVAVPWLEGSHWLCGLVGFVLHVPSLAAPLAGVSRLFLLFGGSRKSLWFLLFGQLLCPLWFKSIIFGTGPPCD</sequence>
<dbReference type="AlphaFoldDB" id="A0A835JAK9"/>
<proteinExistence type="predicted"/>
<keyword evidence="1" id="KW-1133">Transmembrane helix</keyword>
<keyword evidence="3" id="KW-1185">Reference proteome</keyword>
<feature type="transmembrane region" description="Helical" evidence="1">
    <location>
        <begin position="209"/>
        <end position="234"/>
    </location>
</feature>
<gene>
    <name evidence="2" type="ORF">SADUNF_Sadunf15G0046000</name>
</gene>
<evidence type="ECO:0000313" key="3">
    <source>
        <dbReference type="Proteomes" id="UP000657918"/>
    </source>
</evidence>
<feature type="transmembrane region" description="Helical" evidence="1">
    <location>
        <begin position="274"/>
        <end position="294"/>
    </location>
</feature>
<organism evidence="2 3">
    <name type="scientific">Salix dunnii</name>
    <dbReference type="NCBI Taxonomy" id="1413687"/>
    <lineage>
        <taxon>Eukaryota</taxon>
        <taxon>Viridiplantae</taxon>
        <taxon>Streptophyta</taxon>
        <taxon>Embryophyta</taxon>
        <taxon>Tracheophyta</taxon>
        <taxon>Spermatophyta</taxon>
        <taxon>Magnoliopsida</taxon>
        <taxon>eudicotyledons</taxon>
        <taxon>Gunneridae</taxon>
        <taxon>Pentapetalae</taxon>
        <taxon>rosids</taxon>
        <taxon>fabids</taxon>
        <taxon>Malpighiales</taxon>
        <taxon>Salicaceae</taxon>
        <taxon>Saliceae</taxon>
        <taxon>Salix</taxon>
    </lineage>
</organism>
<feature type="transmembrane region" description="Helical" evidence="1">
    <location>
        <begin position="246"/>
        <end position="267"/>
    </location>
</feature>
<dbReference type="Proteomes" id="UP000657918">
    <property type="component" value="Unassembled WGS sequence"/>
</dbReference>
<keyword evidence="1" id="KW-0472">Membrane</keyword>